<accession>A0A9P5X406</accession>
<dbReference type="EMBL" id="MU151416">
    <property type="protein sequence ID" value="KAF9443987.1"/>
    <property type="molecule type" value="Genomic_DNA"/>
</dbReference>
<gene>
    <name evidence="4" type="ORF">P691DRAFT_808039</name>
</gene>
<keyword evidence="5" id="KW-1185">Reference proteome</keyword>
<evidence type="ECO:0000313" key="5">
    <source>
        <dbReference type="Proteomes" id="UP000807342"/>
    </source>
</evidence>
<dbReference type="PANTHER" id="PTHR40465">
    <property type="entry name" value="CHROMOSOME 1, WHOLE GENOME SHOTGUN SEQUENCE"/>
    <property type="match status" value="1"/>
</dbReference>
<evidence type="ECO:0000313" key="4">
    <source>
        <dbReference type="EMBL" id="KAF9443987.1"/>
    </source>
</evidence>
<feature type="compositionally biased region" description="Pro residues" evidence="1">
    <location>
        <begin position="318"/>
        <end position="328"/>
    </location>
</feature>
<feature type="transmembrane region" description="Helical" evidence="2">
    <location>
        <begin position="203"/>
        <end position="224"/>
    </location>
</feature>
<keyword evidence="2" id="KW-0472">Membrane</keyword>
<evidence type="ECO:0000256" key="2">
    <source>
        <dbReference type="SAM" id="Phobius"/>
    </source>
</evidence>
<dbReference type="Pfam" id="PF20152">
    <property type="entry name" value="DUF6534"/>
    <property type="match status" value="1"/>
</dbReference>
<feature type="transmembrane region" description="Helical" evidence="2">
    <location>
        <begin position="120"/>
        <end position="141"/>
    </location>
</feature>
<feature type="transmembrane region" description="Helical" evidence="2">
    <location>
        <begin position="12"/>
        <end position="36"/>
    </location>
</feature>
<dbReference type="Proteomes" id="UP000807342">
    <property type="component" value="Unassembled WGS sequence"/>
</dbReference>
<keyword evidence="2" id="KW-0812">Transmembrane</keyword>
<feature type="transmembrane region" description="Helical" evidence="2">
    <location>
        <begin position="48"/>
        <end position="69"/>
    </location>
</feature>
<dbReference type="AlphaFoldDB" id="A0A9P5X406"/>
<proteinExistence type="predicted"/>
<evidence type="ECO:0000259" key="3">
    <source>
        <dbReference type="Pfam" id="PF20152"/>
    </source>
</evidence>
<dbReference type="InterPro" id="IPR045339">
    <property type="entry name" value="DUF6534"/>
</dbReference>
<evidence type="ECO:0000256" key="1">
    <source>
        <dbReference type="SAM" id="MobiDB-lite"/>
    </source>
</evidence>
<name>A0A9P5X406_9AGAR</name>
<protein>
    <recommendedName>
        <fullName evidence="3">DUF6534 domain-containing protein</fullName>
    </recommendedName>
</protein>
<dbReference type="OrthoDB" id="3231781at2759"/>
<dbReference type="PANTHER" id="PTHR40465:SF1">
    <property type="entry name" value="DUF6534 DOMAIN-CONTAINING PROTEIN"/>
    <property type="match status" value="1"/>
</dbReference>
<feature type="transmembrane region" description="Helical" evidence="2">
    <location>
        <begin position="89"/>
        <end position="108"/>
    </location>
</feature>
<sequence>MNPGPTISNTFGVTTIATFIAICLFGVVLAQAYQYFETFHDDRRVLKLLVATICLLELGHSIGLVYDVYILNIVLHQQTTRIITFKGGAIATAFGGLITLLVQTFFAIRAFRMLPNPWRLIGPFCIFLSGARFIGSIYLAYKAFISYSLTRYGRENKWLVAALLTVGAAIDLIIATSMIYFLSRQRGHLLNRSTRVIDRLIIWTVRSGLMTSLTALTMLIVFRIAPRTSYWSAIYICLGKLYSNTIISTLNGRQQLRNSISSTTAIDLSTKFTSRRPNSGWSRRSPTSPVFKPIAIEMNTTTDVVFDGVSGTPSITKYPPPSYQPPTPTSAKNNFSV</sequence>
<reference evidence="4" key="1">
    <citation type="submission" date="2020-11" db="EMBL/GenBank/DDBJ databases">
        <authorList>
            <consortium name="DOE Joint Genome Institute"/>
            <person name="Ahrendt S."/>
            <person name="Riley R."/>
            <person name="Andreopoulos W."/>
            <person name="Labutti K."/>
            <person name="Pangilinan J."/>
            <person name="Ruiz-Duenas F.J."/>
            <person name="Barrasa J.M."/>
            <person name="Sanchez-Garcia M."/>
            <person name="Camarero S."/>
            <person name="Miyauchi S."/>
            <person name="Serrano A."/>
            <person name="Linde D."/>
            <person name="Babiker R."/>
            <person name="Drula E."/>
            <person name="Ayuso-Fernandez I."/>
            <person name="Pacheco R."/>
            <person name="Padilla G."/>
            <person name="Ferreira P."/>
            <person name="Barriuso J."/>
            <person name="Kellner H."/>
            <person name="Castanera R."/>
            <person name="Alfaro M."/>
            <person name="Ramirez L."/>
            <person name="Pisabarro A.G."/>
            <person name="Kuo A."/>
            <person name="Tritt A."/>
            <person name="Lipzen A."/>
            <person name="He G."/>
            <person name="Yan M."/>
            <person name="Ng V."/>
            <person name="Cullen D."/>
            <person name="Martin F."/>
            <person name="Rosso M.-N."/>
            <person name="Henrissat B."/>
            <person name="Hibbett D."/>
            <person name="Martinez A.T."/>
            <person name="Grigoriev I.V."/>
        </authorList>
    </citation>
    <scope>NUCLEOTIDE SEQUENCE</scope>
    <source>
        <strain evidence="4">MF-IS2</strain>
    </source>
</reference>
<keyword evidence="2" id="KW-1133">Transmembrane helix</keyword>
<comment type="caution">
    <text evidence="4">The sequence shown here is derived from an EMBL/GenBank/DDBJ whole genome shotgun (WGS) entry which is preliminary data.</text>
</comment>
<organism evidence="4 5">
    <name type="scientific">Macrolepiota fuliginosa MF-IS2</name>
    <dbReference type="NCBI Taxonomy" id="1400762"/>
    <lineage>
        <taxon>Eukaryota</taxon>
        <taxon>Fungi</taxon>
        <taxon>Dikarya</taxon>
        <taxon>Basidiomycota</taxon>
        <taxon>Agaricomycotina</taxon>
        <taxon>Agaricomycetes</taxon>
        <taxon>Agaricomycetidae</taxon>
        <taxon>Agaricales</taxon>
        <taxon>Agaricineae</taxon>
        <taxon>Agaricaceae</taxon>
        <taxon>Macrolepiota</taxon>
    </lineage>
</organism>
<feature type="domain" description="DUF6534" evidence="3">
    <location>
        <begin position="168"/>
        <end position="254"/>
    </location>
</feature>
<feature type="region of interest" description="Disordered" evidence="1">
    <location>
        <begin position="316"/>
        <end position="337"/>
    </location>
</feature>
<feature type="transmembrane region" description="Helical" evidence="2">
    <location>
        <begin position="161"/>
        <end position="182"/>
    </location>
</feature>